<dbReference type="Proteomes" id="UP000602076">
    <property type="component" value="Unassembled WGS sequence"/>
</dbReference>
<evidence type="ECO:0000256" key="2">
    <source>
        <dbReference type="ARBA" id="ARBA00022692"/>
    </source>
</evidence>
<dbReference type="EMBL" id="JACXSI010000032">
    <property type="protein sequence ID" value="MBD3109298.1"/>
    <property type="molecule type" value="Genomic_DNA"/>
</dbReference>
<evidence type="ECO:0000256" key="4">
    <source>
        <dbReference type="ARBA" id="ARBA00023136"/>
    </source>
</evidence>
<evidence type="ECO:0000256" key="5">
    <source>
        <dbReference type="SAM" id="Phobius"/>
    </source>
</evidence>
<dbReference type="GO" id="GO:0016020">
    <property type="term" value="C:membrane"/>
    <property type="evidence" value="ECO:0007669"/>
    <property type="project" value="UniProtKB-SubCell"/>
</dbReference>
<proteinExistence type="predicted"/>
<feature type="transmembrane region" description="Helical" evidence="5">
    <location>
        <begin position="81"/>
        <end position="102"/>
    </location>
</feature>
<feature type="transmembrane region" description="Helical" evidence="5">
    <location>
        <begin position="55"/>
        <end position="75"/>
    </location>
</feature>
<accession>A0A927HDC2</accession>
<dbReference type="InterPro" id="IPR032808">
    <property type="entry name" value="DoxX"/>
</dbReference>
<keyword evidence="2 5" id="KW-0812">Transmembrane</keyword>
<evidence type="ECO:0000313" key="7">
    <source>
        <dbReference type="Proteomes" id="UP000602076"/>
    </source>
</evidence>
<gene>
    <name evidence="6" type="ORF">IEO70_13180</name>
</gene>
<keyword evidence="7" id="KW-1185">Reference proteome</keyword>
<dbReference type="Pfam" id="PF13564">
    <property type="entry name" value="DoxX_2"/>
    <property type="match status" value="1"/>
</dbReference>
<keyword evidence="3 5" id="KW-1133">Transmembrane helix</keyword>
<feature type="transmembrane region" description="Helical" evidence="5">
    <location>
        <begin position="29"/>
        <end position="48"/>
    </location>
</feature>
<organism evidence="6 7">
    <name type="scientific">Peribacillus faecalis</name>
    <dbReference type="NCBI Taxonomy" id="2772559"/>
    <lineage>
        <taxon>Bacteria</taxon>
        <taxon>Bacillati</taxon>
        <taxon>Bacillota</taxon>
        <taxon>Bacilli</taxon>
        <taxon>Bacillales</taxon>
        <taxon>Bacillaceae</taxon>
        <taxon>Peribacillus</taxon>
    </lineage>
</organism>
<dbReference type="AlphaFoldDB" id="A0A927HDC2"/>
<name>A0A927HDC2_9BACI</name>
<reference evidence="6" key="1">
    <citation type="submission" date="2020-09" db="EMBL/GenBank/DDBJ databases">
        <title>Bacillus faecalis sp. nov., a moderately halophilic bacterium isolated from cow faeces.</title>
        <authorList>
            <person name="Jiang L."/>
            <person name="Lee J."/>
        </authorList>
    </citation>
    <scope>NUCLEOTIDE SEQUENCE</scope>
    <source>
        <strain evidence="6">AGMB 02131</strain>
    </source>
</reference>
<protein>
    <submittedName>
        <fullName evidence="6">DoxX family protein</fullName>
    </submittedName>
</protein>
<keyword evidence="4 5" id="KW-0472">Membrane</keyword>
<evidence type="ECO:0000256" key="3">
    <source>
        <dbReference type="ARBA" id="ARBA00022989"/>
    </source>
</evidence>
<comment type="subcellular location">
    <subcellularLocation>
        <location evidence="1">Membrane</location>
        <topology evidence="1">Multi-pass membrane protein</topology>
    </subcellularLocation>
</comment>
<comment type="caution">
    <text evidence="6">The sequence shown here is derived from an EMBL/GenBank/DDBJ whole genome shotgun (WGS) entry which is preliminary data.</text>
</comment>
<sequence length="105" mass="11786">MLGISFLFIGIAKFTKQMVVEFERYRYPAAFRIFTGLVEIMAAAFVTLGIWKSQLAIWGSALIVATMIGAIFTHLKLKDPLIHALTPFIFMLMGGVVMLLNLKIF</sequence>
<evidence type="ECO:0000313" key="6">
    <source>
        <dbReference type="EMBL" id="MBD3109298.1"/>
    </source>
</evidence>
<evidence type="ECO:0000256" key="1">
    <source>
        <dbReference type="ARBA" id="ARBA00004141"/>
    </source>
</evidence>